<dbReference type="SUPFAM" id="SSF81383">
    <property type="entry name" value="F-box domain"/>
    <property type="match status" value="1"/>
</dbReference>
<gene>
    <name evidence="2" type="ORF">MERR_LOCUS32561</name>
</gene>
<dbReference type="Proteomes" id="UP000467841">
    <property type="component" value="Unassembled WGS sequence"/>
</dbReference>
<dbReference type="CDD" id="cd22157">
    <property type="entry name" value="F-box_AtFBW1-like"/>
    <property type="match status" value="1"/>
</dbReference>
<dbReference type="InterPro" id="IPR001810">
    <property type="entry name" value="F-box_dom"/>
</dbReference>
<dbReference type="InterPro" id="IPR006527">
    <property type="entry name" value="F-box-assoc_dom_typ1"/>
</dbReference>
<feature type="domain" description="F-box" evidence="1">
    <location>
        <begin position="57"/>
        <end position="104"/>
    </location>
</feature>
<name>A0A6D2K111_9BRAS</name>
<organism evidence="2 3">
    <name type="scientific">Microthlaspi erraticum</name>
    <dbReference type="NCBI Taxonomy" id="1685480"/>
    <lineage>
        <taxon>Eukaryota</taxon>
        <taxon>Viridiplantae</taxon>
        <taxon>Streptophyta</taxon>
        <taxon>Embryophyta</taxon>
        <taxon>Tracheophyta</taxon>
        <taxon>Spermatophyta</taxon>
        <taxon>Magnoliopsida</taxon>
        <taxon>eudicotyledons</taxon>
        <taxon>Gunneridae</taxon>
        <taxon>Pentapetalae</taxon>
        <taxon>rosids</taxon>
        <taxon>malvids</taxon>
        <taxon>Brassicales</taxon>
        <taxon>Brassicaceae</taxon>
        <taxon>Coluteocarpeae</taxon>
        <taxon>Microthlaspi</taxon>
    </lineage>
</organism>
<dbReference type="Pfam" id="PF00646">
    <property type="entry name" value="F-box"/>
    <property type="match status" value="1"/>
</dbReference>
<evidence type="ECO:0000259" key="1">
    <source>
        <dbReference type="PROSITE" id="PS50181"/>
    </source>
</evidence>
<dbReference type="InterPro" id="IPR017451">
    <property type="entry name" value="F-box-assoc_interact_dom"/>
</dbReference>
<dbReference type="PROSITE" id="PS50181">
    <property type="entry name" value="FBOX"/>
    <property type="match status" value="1"/>
</dbReference>
<dbReference type="InterPro" id="IPR036047">
    <property type="entry name" value="F-box-like_dom_sf"/>
</dbReference>
<evidence type="ECO:0000313" key="3">
    <source>
        <dbReference type="Proteomes" id="UP000467841"/>
    </source>
</evidence>
<dbReference type="InterPro" id="IPR050796">
    <property type="entry name" value="SCF_F-box_component"/>
</dbReference>
<proteinExistence type="predicted"/>
<dbReference type="NCBIfam" id="TIGR01640">
    <property type="entry name" value="F_box_assoc_1"/>
    <property type="match status" value="1"/>
</dbReference>
<dbReference type="PANTHER" id="PTHR31672">
    <property type="entry name" value="BNACNNG10540D PROTEIN"/>
    <property type="match status" value="1"/>
</dbReference>
<sequence length="365" mass="41963">MMELKRKKWQSKLQHTKMQVLHRCLAAFSRVLSFRKKQEKSGINPSFNETTLAIVTQPMSMGIPEELVEEILQHLPVKSLVRFKSVSKRWRSVIDSSHLQVKHLRIRHKNYGDKEKNIVFEKEKSGGFQVTTCSKHIKFCSPLSCYCYRVREEDTTIRVAGSCNGLVCVYDLVHVYIINPATRRTRRLDPPISLKGKRLSMGFGRDVETGTYKVVVVYSFDCGNSIEALVFDLGESEWRRRYETAGPIPECSLSFTVFNPHRKALFVNGSLVWSMTRVDKGILVMDLHTEKIRKIHYPDGCLKGHVHISNLNDRLCVSQLSEGPDSEALVLLEDEPIERWERIVPFQIPPLSLNSTWFTQTLLSP</sequence>
<dbReference type="InterPro" id="IPR011043">
    <property type="entry name" value="Gal_Oxase/kelch_b-propeller"/>
</dbReference>
<dbReference type="SMART" id="SM00256">
    <property type="entry name" value="FBOX"/>
    <property type="match status" value="1"/>
</dbReference>
<dbReference type="OrthoDB" id="1103556at2759"/>
<reference evidence="2" key="1">
    <citation type="submission" date="2020-01" db="EMBL/GenBank/DDBJ databases">
        <authorList>
            <person name="Mishra B."/>
        </authorList>
    </citation>
    <scope>NUCLEOTIDE SEQUENCE [LARGE SCALE GENOMIC DNA]</scope>
</reference>
<dbReference type="Pfam" id="PF07734">
    <property type="entry name" value="FBA_1"/>
    <property type="match status" value="1"/>
</dbReference>
<dbReference type="PANTHER" id="PTHR31672:SF13">
    <property type="entry name" value="F-BOX PROTEIN CPR30-LIKE"/>
    <property type="match status" value="1"/>
</dbReference>
<accession>A0A6D2K111</accession>
<comment type="caution">
    <text evidence="2">The sequence shown here is derived from an EMBL/GenBank/DDBJ whole genome shotgun (WGS) entry which is preliminary data.</text>
</comment>
<dbReference type="AlphaFoldDB" id="A0A6D2K111"/>
<dbReference type="SUPFAM" id="SSF50965">
    <property type="entry name" value="Galactose oxidase, central domain"/>
    <property type="match status" value="1"/>
</dbReference>
<keyword evidence="3" id="KW-1185">Reference proteome</keyword>
<dbReference type="EMBL" id="CACVBM020001318">
    <property type="protein sequence ID" value="CAA7045326.1"/>
    <property type="molecule type" value="Genomic_DNA"/>
</dbReference>
<evidence type="ECO:0000313" key="2">
    <source>
        <dbReference type="EMBL" id="CAA7045326.1"/>
    </source>
</evidence>
<protein>
    <recommendedName>
        <fullName evidence="1">F-box domain-containing protein</fullName>
    </recommendedName>
</protein>
<dbReference type="Gene3D" id="1.20.1280.50">
    <property type="match status" value="1"/>
</dbReference>